<name>A0A523RNX1_UNCAE</name>
<dbReference type="SUPFAM" id="SSF143034">
    <property type="entry name" value="L35p-like"/>
    <property type="match status" value="1"/>
</dbReference>
<proteinExistence type="inferred from homology"/>
<feature type="region of interest" description="Disordered" evidence="7">
    <location>
        <begin position="1"/>
        <end position="43"/>
    </location>
</feature>
<feature type="compositionally biased region" description="Basic residues" evidence="7">
    <location>
        <begin position="33"/>
        <end position="43"/>
    </location>
</feature>
<dbReference type="Pfam" id="PF01632">
    <property type="entry name" value="Ribosomal_L35p"/>
    <property type="match status" value="1"/>
</dbReference>
<protein>
    <recommendedName>
        <fullName evidence="4 5">Large ribosomal subunit protein bL35</fullName>
    </recommendedName>
</protein>
<evidence type="ECO:0000313" key="8">
    <source>
        <dbReference type="EMBL" id="TET07462.1"/>
    </source>
</evidence>
<dbReference type="PRINTS" id="PR00064">
    <property type="entry name" value="RIBOSOMALL35"/>
</dbReference>
<evidence type="ECO:0000256" key="3">
    <source>
        <dbReference type="ARBA" id="ARBA00023274"/>
    </source>
</evidence>
<dbReference type="EMBL" id="SOKJ01000422">
    <property type="protein sequence ID" value="TET07462.1"/>
    <property type="molecule type" value="Genomic_DNA"/>
</dbReference>
<gene>
    <name evidence="5 8" type="primary">rpmI</name>
    <name evidence="8" type="ORF">E3J84_07450</name>
</gene>
<sequence>MPKIRSHRGSMKRFKKTKKGKLKRSRAYAGHLKEKKSSKKKRTLRKSVLLNKGDAKRIKKLISV</sequence>
<keyword evidence="2 5" id="KW-0689">Ribosomal protein</keyword>
<comment type="caution">
    <text evidence="8">The sequence shown here is derived from an EMBL/GenBank/DDBJ whole genome shotgun (WGS) entry which is preliminary data.</text>
</comment>
<dbReference type="NCBIfam" id="TIGR00001">
    <property type="entry name" value="rpmI_bact"/>
    <property type="match status" value="1"/>
</dbReference>
<dbReference type="InterPro" id="IPR001706">
    <property type="entry name" value="Ribosomal_bL35"/>
</dbReference>
<dbReference type="FunFam" id="4.10.410.60:FF:000001">
    <property type="entry name" value="50S ribosomal protein L35"/>
    <property type="match status" value="1"/>
</dbReference>
<dbReference type="InterPro" id="IPR037229">
    <property type="entry name" value="Ribosomal_bL35_sf"/>
</dbReference>
<dbReference type="GO" id="GO:0022625">
    <property type="term" value="C:cytosolic large ribosomal subunit"/>
    <property type="evidence" value="ECO:0007669"/>
    <property type="project" value="TreeGrafter"/>
</dbReference>
<dbReference type="HAMAP" id="MF_00514">
    <property type="entry name" value="Ribosomal_bL35"/>
    <property type="match status" value="1"/>
</dbReference>
<evidence type="ECO:0000313" key="9">
    <source>
        <dbReference type="Proteomes" id="UP000316360"/>
    </source>
</evidence>
<evidence type="ECO:0000256" key="2">
    <source>
        <dbReference type="ARBA" id="ARBA00022980"/>
    </source>
</evidence>
<evidence type="ECO:0000256" key="4">
    <source>
        <dbReference type="ARBA" id="ARBA00071664"/>
    </source>
</evidence>
<dbReference type="PANTHER" id="PTHR33343:SF1">
    <property type="entry name" value="LARGE RIBOSOMAL SUBUNIT PROTEIN BL35M"/>
    <property type="match status" value="1"/>
</dbReference>
<dbReference type="PANTHER" id="PTHR33343">
    <property type="entry name" value="54S RIBOSOMAL PROTEIN BL35M"/>
    <property type="match status" value="1"/>
</dbReference>
<dbReference type="AlphaFoldDB" id="A0A523RNX1"/>
<evidence type="ECO:0000256" key="5">
    <source>
        <dbReference type="HAMAP-Rule" id="MF_00514"/>
    </source>
</evidence>
<reference evidence="8 9" key="1">
    <citation type="submission" date="2019-03" db="EMBL/GenBank/DDBJ databases">
        <title>Metabolic potential of uncultured bacteria and archaea associated with petroleum seepage in deep-sea sediments.</title>
        <authorList>
            <person name="Dong X."/>
            <person name="Hubert C."/>
        </authorList>
    </citation>
    <scope>NUCLEOTIDE SEQUENCE [LARGE SCALE GENOMIC DNA]</scope>
    <source>
        <strain evidence="8">E44_bin7</strain>
    </source>
</reference>
<dbReference type="Gene3D" id="4.10.410.60">
    <property type="match status" value="1"/>
</dbReference>
<feature type="compositionally biased region" description="Basic residues" evidence="7">
    <location>
        <begin position="1"/>
        <end position="26"/>
    </location>
</feature>
<comment type="similarity">
    <text evidence="1 5 6">Belongs to the bacterial ribosomal protein bL35 family.</text>
</comment>
<evidence type="ECO:0000256" key="7">
    <source>
        <dbReference type="SAM" id="MobiDB-lite"/>
    </source>
</evidence>
<evidence type="ECO:0000256" key="6">
    <source>
        <dbReference type="RuleBase" id="RU000568"/>
    </source>
</evidence>
<dbReference type="Proteomes" id="UP000316360">
    <property type="component" value="Unassembled WGS sequence"/>
</dbReference>
<keyword evidence="3 5" id="KW-0687">Ribonucleoprotein</keyword>
<organism evidence="8 9">
    <name type="scientific">Aerophobetes bacterium</name>
    <dbReference type="NCBI Taxonomy" id="2030807"/>
    <lineage>
        <taxon>Bacteria</taxon>
        <taxon>Candidatus Aerophobota</taxon>
    </lineage>
</organism>
<dbReference type="GO" id="GO:0003735">
    <property type="term" value="F:structural constituent of ribosome"/>
    <property type="evidence" value="ECO:0007669"/>
    <property type="project" value="InterPro"/>
</dbReference>
<dbReference type="InterPro" id="IPR021137">
    <property type="entry name" value="Ribosomal_bL35-like"/>
</dbReference>
<dbReference type="GO" id="GO:0006412">
    <property type="term" value="P:translation"/>
    <property type="evidence" value="ECO:0007669"/>
    <property type="project" value="UniProtKB-UniRule"/>
</dbReference>
<evidence type="ECO:0000256" key="1">
    <source>
        <dbReference type="ARBA" id="ARBA00006598"/>
    </source>
</evidence>
<accession>A0A523RNX1</accession>